<reference evidence="2" key="1">
    <citation type="submission" date="2021-01" db="EMBL/GenBank/DDBJ databases">
        <authorList>
            <person name="Corre E."/>
            <person name="Pelletier E."/>
            <person name="Niang G."/>
            <person name="Scheremetjew M."/>
            <person name="Finn R."/>
            <person name="Kale V."/>
            <person name="Holt S."/>
            <person name="Cochrane G."/>
            <person name="Meng A."/>
            <person name="Brown T."/>
            <person name="Cohen L."/>
        </authorList>
    </citation>
    <scope>NUCLEOTIDE SEQUENCE</scope>
    <source>
        <strain evidence="2">308</strain>
    </source>
</reference>
<sequence length="324" mass="37586">MKSSNKIANSFQYEQKIGGGIGYTSEVPVERTLKFLMNCNPSERANPENVVAQGYILTRTSLRTLLTKRWRQSYFIQYGPCNILIFRSFLDCEHWLSNKCSSPEERDALVKQSINFMPMHVDDTFQNHYFPKVYPENNFQLFFDNYQDKQRMRSSRKHFIPGILGYDTTEITQKKYTEEKSLKDLGRVLIKNMWKGSDTPSKESEEILKSSTTSLSSSSSKSTCSNDIFFDDRLVHSKRVEESAEESSMEICQFKLIRNMEDGPSQVIAGAYGSHLHSELEIFYNCVSSCIRFSEEATCELHNSRRYQRSVWHLDGEIHGQNKQ</sequence>
<name>A0A7S1G1H2_9STRA</name>
<organism evidence="2">
    <name type="scientific">Corethron hystrix</name>
    <dbReference type="NCBI Taxonomy" id="216773"/>
    <lineage>
        <taxon>Eukaryota</taxon>
        <taxon>Sar</taxon>
        <taxon>Stramenopiles</taxon>
        <taxon>Ochrophyta</taxon>
        <taxon>Bacillariophyta</taxon>
        <taxon>Coscinodiscophyceae</taxon>
        <taxon>Corethrophycidae</taxon>
        <taxon>Corethrales</taxon>
        <taxon>Corethraceae</taxon>
        <taxon>Corethron</taxon>
    </lineage>
</organism>
<accession>A0A7S1G1H2</accession>
<dbReference type="AlphaFoldDB" id="A0A7S1G1H2"/>
<protein>
    <submittedName>
        <fullName evidence="2">Uncharacterized protein</fullName>
    </submittedName>
</protein>
<dbReference type="EMBL" id="HBFR01043037">
    <property type="protein sequence ID" value="CAD8904275.1"/>
    <property type="molecule type" value="Transcribed_RNA"/>
</dbReference>
<proteinExistence type="predicted"/>
<evidence type="ECO:0000256" key="1">
    <source>
        <dbReference type="SAM" id="MobiDB-lite"/>
    </source>
</evidence>
<feature type="region of interest" description="Disordered" evidence="1">
    <location>
        <begin position="196"/>
        <end position="223"/>
    </location>
</feature>
<gene>
    <name evidence="2" type="ORF">CHYS00102_LOCUS31495</name>
</gene>
<feature type="compositionally biased region" description="Low complexity" evidence="1">
    <location>
        <begin position="209"/>
        <end position="223"/>
    </location>
</feature>
<evidence type="ECO:0000313" key="2">
    <source>
        <dbReference type="EMBL" id="CAD8904275.1"/>
    </source>
</evidence>